<dbReference type="GO" id="GO:0019509">
    <property type="term" value="P:L-methionine salvage from methylthioadenosine"/>
    <property type="evidence" value="ECO:0007669"/>
    <property type="project" value="TreeGrafter"/>
</dbReference>
<feature type="compositionally biased region" description="Acidic residues" evidence="5">
    <location>
        <begin position="102"/>
        <end position="126"/>
    </location>
</feature>
<reference evidence="7" key="1">
    <citation type="journal article" date="2020" name="Fungal Divers.">
        <title>Resolving the Mortierellaceae phylogeny through synthesis of multi-gene phylogenetics and phylogenomics.</title>
        <authorList>
            <person name="Vandepol N."/>
            <person name="Liber J."/>
            <person name="Desiro A."/>
            <person name="Na H."/>
            <person name="Kennedy M."/>
            <person name="Barry K."/>
            <person name="Grigoriev I.V."/>
            <person name="Miller A.N."/>
            <person name="O'Donnell K."/>
            <person name="Stajich J.E."/>
            <person name="Bonito G."/>
        </authorList>
    </citation>
    <scope>NUCLEOTIDE SEQUENCE</scope>
    <source>
        <strain evidence="7">NRRL 2769</strain>
    </source>
</reference>
<sequence>ELVLPRDDDNLYGIVIGGVVLSTKVEDAESIGFKELIIGTVAGEIKTGSIYADSLAVEALAGRVTIESVQVATDGLPLRVKAKAAAGEVNLNAKTAPIQVANDDDDGDDDNNDDDDDGDDDNDDNEENRWAVDDKKRLLHHLVIARANAGVVNVDITEASQDDDVVRSLGETTPGLLVARVGSTTGKAISSIDLVEGRRLNFKSGAGSGTVIASISDLYQGKLNVGAFLGEAEVIEAEDSESVIVYEKNTAHSKIGTKFIDDEGDEVSGGENKIPVKIAVIGGSGLYNLDGLEVVSEVNPDTPWGKPSDSIIIAKTTSGYHVAFLARHGRGHYLTPSDVPSRANIAALKSIGVEAIIAFSAVGSLREELKPRDFVLPSQIIDRTKGIRESSFFEKGLVAHAMFADPFSSVLEEEIWKHHGVIEGGDFHRQKTLVCMEGPQFSTRAESHMYRAFGADLINMSALPEAKLAREAEIAYQMICMSTDYDCWKEHEEAVTVEAVIANLRANSSNAQRLLAAILPGLHDLVESGKATEGLKGSMRFACMTTPEKRDKEVVKKLEFLLPGYYTV</sequence>
<evidence type="ECO:0000256" key="5">
    <source>
        <dbReference type="SAM" id="MobiDB-lite"/>
    </source>
</evidence>
<dbReference type="PANTHER" id="PTHR42679">
    <property type="entry name" value="S-METHYL-5'-THIOADENOSINE PHOSPHORYLASE"/>
    <property type="match status" value="1"/>
</dbReference>
<comment type="caution">
    <text evidence="7">The sequence shown here is derived from an EMBL/GenBank/DDBJ whole genome shotgun (WGS) entry which is preliminary data.</text>
</comment>
<dbReference type="PROSITE" id="PS01240">
    <property type="entry name" value="PNP_MTAP_2"/>
    <property type="match status" value="1"/>
</dbReference>
<gene>
    <name evidence="7" type="ORF">BGZ80_002588</name>
</gene>
<dbReference type="PANTHER" id="PTHR42679:SF2">
    <property type="entry name" value="S-METHYL-5'-THIOADENOSINE PHOSPHORYLASE"/>
    <property type="match status" value="1"/>
</dbReference>
<feature type="domain" description="Nucleoside phosphorylase" evidence="6">
    <location>
        <begin position="277"/>
        <end position="519"/>
    </location>
</feature>
<evidence type="ECO:0000256" key="3">
    <source>
        <dbReference type="ARBA" id="ARBA00022679"/>
    </source>
</evidence>
<evidence type="ECO:0000256" key="4">
    <source>
        <dbReference type="ARBA" id="ARBA00022726"/>
    </source>
</evidence>
<evidence type="ECO:0000256" key="1">
    <source>
        <dbReference type="ARBA" id="ARBA00006751"/>
    </source>
</evidence>
<evidence type="ECO:0000313" key="7">
    <source>
        <dbReference type="EMBL" id="KAG0009254.1"/>
    </source>
</evidence>
<organism evidence="7 8">
    <name type="scientific">Entomortierella chlamydospora</name>
    <dbReference type="NCBI Taxonomy" id="101097"/>
    <lineage>
        <taxon>Eukaryota</taxon>
        <taxon>Fungi</taxon>
        <taxon>Fungi incertae sedis</taxon>
        <taxon>Mucoromycota</taxon>
        <taxon>Mortierellomycotina</taxon>
        <taxon>Mortierellomycetes</taxon>
        <taxon>Mortierellales</taxon>
        <taxon>Mortierellaceae</taxon>
        <taxon>Entomortierella</taxon>
    </lineage>
</organism>
<dbReference type="GO" id="GO:0006166">
    <property type="term" value="P:purine ribonucleoside salvage"/>
    <property type="evidence" value="ECO:0007669"/>
    <property type="project" value="UniProtKB-KW"/>
</dbReference>
<dbReference type="CDD" id="cd09010">
    <property type="entry name" value="MTAP_SsMTAPII_like_MTIP"/>
    <property type="match status" value="1"/>
</dbReference>
<evidence type="ECO:0000256" key="2">
    <source>
        <dbReference type="ARBA" id="ARBA00022676"/>
    </source>
</evidence>
<comment type="similarity">
    <text evidence="1">Belongs to the PNP/MTAP phosphorylase family.</text>
</comment>
<feature type="non-terminal residue" evidence="7">
    <location>
        <position position="568"/>
    </location>
</feature>
<keyword evidence="4" id="KW-0660">Purine salvage</keyword>
<proteinExistence type="inferred from homology"/>
<dbReference type="Gene3D" id="3.40.50.1580">
    <property type="entry name" value="Nucleoside phosphorylase domain"/>
    <property type="match status" value="1"/>
</dbReference>
<dbReference type="AlphaFoldDB" id="A0A9P6MPY7"/>
<dbReference type="HAMAP" id="MF_01963">
    <property type="entry name" value="MTAP"/>
    <property type="match status" value="1"/>
</dbReference>
<dbReference type="InterPro" id="IPR000845">
    <property type="entry name" value="Nucleoside_phosphorylase_d"/>
</dbReference>
<evidence type="ECO:0000259" key="6">
    <source>
        <dbReference type="Pfam" id="PF01048"/>
    </source>
</evidence>
<dbReference type="Pfam" id="PF01048">
    <property type="entry name" value="PNP_UDP_1"/>
    <property type="match status" value="1"/>
</dbReference>
<keyword evidence="3" id="KW-0808">Transferase</keyword>
<dbReference type="GO" id="GO:0017061">
    <property type="term" value="F:S-methyl-5-thioadenosine phosphorylase activity"/>
    <property type="evidence" value="ECO:0007669"/>
    <property type="project" value="InterPro"/>
</dbReference>
<evidence type="ECO:0000313" key="8">
    <source>
        <dbReference type="Proteomes" id="UP000703661"/>
    </source>
</evidence>
<dbReference type="GO" id="GO:0005829">
    <property type="term" value="C:cytosol"/>
    <property type="evidence" value="ECO:0007669"/>
    <property type="project" value="TreeGrafter"/>
</dbReference>
<keyword evidence="8" id="KW-1185">Reference proteome</keyword>
<dbReference type="NCBIfam" id="TIGR01694">
    <property type="entry name" value="MTAP"/>
    <property type="match status" value="1"/>
</dbReference>
<dbReference type="SUPFAM" id="SSF53167">
    <property type="entry name" value="Purine and uridine phosphorylases"/>
    <property type="match status" value="1"/>
</dbReference>
<dbReference type="Proteomes" id="UP000703661">
    <property type="component" value="Unassembled WGS sequence"/>
</dbReference>
<accession>A0A9P6MPY7</accession>
<dbReference type="InterPro" id="IPR035994">
    <property type="entry name" value="Nucleoside_phosphorylase_sf"/>
</dbReference>
<dbReference type="FunFam" id="3.40.50.1580:FF:000008">
    <property type="entry name" value="S-methyl-5'-thioadenosine phosphorylase"/>
    <property type="match status" value="1"/>
</dbReference>
<dbReference type="InterPro" id="IPR018099">
    <property type="entry name" value="Purine_phosphorylase-2_CS"/>
</dbReference>
<keyword evidence="2" id="KW-0328">Glycosyltransferase</keyword>
<name>A0A9P6MPY7_9FUNG</name>
<dbReference type="EMBL" id="JAAAID010001642">
    <property type="protein sequence ID" value="KAG0009254.1"/>
    <property type="molecule type" value="Genomic_DNA"/>
</dbReference>
<dbReference type="InterPro" id="IPR010044">
    <property type="entry name" value="MTAP"/>
</dbReference>
<protein>
    <recommendedName>
        <fullName evidence="6">Nucleoside phosphorylase domain-containing protein</fullName>
    </recommendedName>
</protein>
<feature type="region of interest" description="Disordered" evidence="5">
    <location>
        <begin position="94"/>
        <end position="129"/>
    </location>
</feature>